<protein>
    <submittedName>
        <fullName evidence="2">Rhodanese-like domain-containing protein</fullName>
    </submittedName>
</protein>
<dbReference type="Pfam" id="PF00581">
    <property type="entry name" value="Rhodanese"/>
    <property type="match status" value="3"/>
</dbReference>
<keyword evidence="3" id="KW-1185">Reference proteome</keyword>
<dbReference type="PANTHER" id="PTHR43031:SF1">
    <property type="entry name" value="PYRIDINE NUCLEOTIDE-DISULPHIDE OXIDOREDUCTASE"/>
    <property type="match status" value="1"/>
</dbReference>
<dbReference type="SMART" id="SM00450">
    <property type="entry name" value="RHOD"/>
    <property type="match status" value="4"/>
</dbReference>
<feature type="domain" description="Rhodanese" evidence="1">
    <location>
        <begin position="15"/>
        <end position="106"/>
    </location>
</feature>
<dbReference type="RefSeq" id="WP_378220440.1">
    <property type="nucleotide sequence ID" value="NZ_JBHRTK010000012.1"/>
</dbReference>
<evidence type="ECO:0000313" key="3">
    <source>
        <dbReference type="Proteomes" id="UP001595583"/>
    </source>
</evidence>
<sequence length="530" mass="56861">MQRIDAACLKGWLHDGGEIALLDVREHGEYGQAHLFYAVSLPFSRLEKEIDRLVPRRSCRVVLYDDGKSGIAEKAARRLESYGYGKVSVLSGGAAAWSEAGFHLFAGVHVPSKTFGELVEHALPIPGIAAPALRELIEAGGNVVVVDGRPVDEYRKMNIPGSVCCPNGELVYRIGQIVSDPETTVVINCAGRTRSIMGTAILHGFGIRNRVLALENGTMGWRLAGLELEHGADRLYPAAPEGAPLARLRDEAARFAQRHGVRRVSADAAAQWMRETDRTTFLLDVRTEEEFWAGSVAGAVSAPGGQLLQATDLWLGVRNARVVLVDNDEVRAAVVASWLGRMGWDAHVLEGGLAAAGDRFSAPGPGCAAKLPSFPLLDVAALAGLQGDAVIVDARPAMDYRASHLHNAIWATRARLENALREIDGRPVAVVAAEETVARALAADLAEGGAAIAGLHQGSPEAWNAAGLALAATPEFPPDSECIDYLFFVHDRHAGNLEAARQYLAWETGLTDQIDERERAAFPITAEVPR</sequence>
<accession>A0ABV7K8J1</accession>
<gene>
    <name evidence="2" type="ORF">ACFOHJ_10435</name>
</gene>
<dbReference type="Proteomes" id="UP001595583">
    <property type="component" value="Unassembled WGS sequence"/>
</dbReference>
<name>A0ABV7K8J1_9HYPH</name>
<dbReference type="EMBL" id="JBHRTK010000012">
    <property type="protein sequence ID" value="MFC3206628.1"/>
    <property type="molecule type" value="Genomic_DNA"/>
</dbReference>
<dbReference type="PROSITE" id="PS50206">
    <property type="entry name" value="RHODANESE_3"/>
    <property type="match status" value="4"/>
</dbReference>
<comment type="caution">
    <text evidence="2">The sequence shown here is derived from an EMBL/GenBank/DDBJ whole genome shotgun (WGS) entry which is preliminary data.</text>
</comment>
<feature type="domain" description="Rhodanese" evidence="1">
    <location>
        <begin position="276"/>
        <end position="365"/>
    </location>
</feature>
<reference evidence="3" key="1">
    <citation type="journal article" date="2019" name="Int. J. Syst. Evol. Microbiol.">
        <title>The Global Catalogue of Microorganisms (GCM) 10K type strain sequencing project: providing services to taxonomists for standard genome sequencing and annotation.</title>
        <authorList>
            <consortium name="The Broad Institute Genomics Platform"/>
            <consortium name="The Broad Institute Genome Sequencing Center for Infectious Disease"/>
            <person name="Wu L."/>
            <person name="Ma J."/>
        </authorList>
    </citation>
    <scope>NUCLEOTIDE SEQUENCE [LARGE SCALE GENOMIC DNA]</scope>
    <source>
        <strain evidence="3">KCTC 52165</strain>
    </source>
</reference>
<proteinExistence type="predicted"/>
<dbReference type="InterPro" id="IPR050229">
    <property type="entry name" value="GlpE_sulfurtransferase"/>
</dbReference>
<dbReference type="Gene3D" id="3.40.250.10">
    <property type="entry name" value="Rhodanese-like domain"/>
    <property type="match status" value="4"/>
</dbReference>
<dbReference type="PANTHER" id="PTHR43031">
    <property type="entry name" value="FAD-DEPENDENT OXIDOREDUCTASE"/>
    <property type="match status" value="1"/>
</dbReference>
<dbReference type="InterPro" id="IPR001763">
    <property type="entry name" value="Rhodanese-like_dom"/>
</dbReference>
<feature type="domain" description="Rhodanese" evidence="1">
    <location>
        <begin position="385"/>
        <end position="472"/>
    </location>
</feature>
<organism evidence="2 3">
    <name type="scientific">Aquamicrobium soli</name>
    <dbReference type="NCBI Taxonomy" id="1811518"/>
    <lineage>
        <taxon>Bacteria</taxon>
        <taxon>Pseudomonadati</taxon>
        <taxon>Pseudomonadota</taxon>
        <taxon>Alphaproteobacteria</taxon>
        <taxon>Hyphomicrobiales</taxon>
        <taxon>Phyllobacteriaceae</taxon>
        <taxon>Aquamicrobium</taxon>
    </lineage>
</organism>
<dbReference type="InterPro" id="IPR036873">
    <property type="entry name" value="Rhodanese-like_dom_sf"/>
</dbReference>
<feature type="domain" description="Rhodanese" evidence="1">
    <location>
        <begin position="139"/>
        <end position="230"/>
    </location>
</feature>
<evidence type="ECO:0000313" key="2">
    <source>
        <dbReference type="EMBL" id="MFC3206628.1"/>
    </source>
</evidence>
<dbReference type="SUPFAM" id="SSF52821">
    <property type="entry name" value="Rhodanese/Cell cycle control phosphatase"/>
    <property type="match status" value="4"/>
</dbReference>
<evidence type="ECO:0000259" key="1">
    <source>
        <dbReference type="PROSITE" id="PS50206"/>
    </source>
</evidence>